<dbReference type="EMBL" id="CM037626">
    <property type="protein sequence ID" value="KAH8011634.1"/>
    <property type="molecule type" value="Genomic_DNA"/>
</dbReference>
<protein>
    <submittedName>
        <fullName evidence="1">Teneurin-1</fullName>
    </submittedName>
</protein>
<name>A0ACB8FWK2_9SAUR</name>
<proteinExistence type="predicted"/>
<comment type="caution">
    <text evidence="1">The sequence shown here is derived from an EMBL/GenBank/DDBJ whole genome shotgun (WGS) entry which is preliminary data.</text>
</comment>
<organism evidence="1 2">
    <name type="scientific">Sphaerodactylus townsendi</name>
    <dbReference type="NCBI Taxonomy" id="933632"/>
    <lineage>
        <taxon>Eukaryota</taxon>
        <taxon>Metazoa</taxon>
        <taxon>Chordata</taxon>
        <taxon>Craniata</taxon>
        <taxon>Vertebrata</taxon>
        <taxon>Euteleostomi</taxon>
        <taxon>Lepidosauria</taxon>
        <taxon>Squamata</taxon>
        <taxon>Bifurcata</taxon>
        <taxon>Gekkota</taxon>
        <taxon>Sphaerodactylidae</taxon>
        <taxon>Sphaerodactylus</taxon>
    </lineage>
</organism>
<gene>
    <name evidence="1" type="primary">TENM1_6</name>
    <name evidence="1" type="ORF">K3G42_004296</name>
</gene>
<keyword evidence="2" id="KW-1185">Reference proteome</keyword>
<evidence type="ECO:0000313" key="2">
    <source>
        <dbReference type="Proteomes" id="UP000827872"/>
    </source>
</evidence>
<accession>A0ACB8FWK2</accession>
<evidence type="ECO:0000313" key="1">
    <source>
        <dbReference type="EMBL" id="KAH8011634.1"/>
    </source>
</evidence>
<dbReference type="Proteomes" id="UP000827872">
    <property type="component" value="Linkage Group LG13"/>
</dbReference>
<sequence>MVLNPLFRHPTRYDSDGHLTNATFPTGEVSSFHSDVEKLMKVELDTSNRENVITATNFSATSTIYTLKQENTQNIYRVSPDGSLRVTFASGMEVTLNTEPHILAGVANPTLGKCNVSLPGEHNSNLIEWRQRKEQTKGSISAFERRLRSSVYSEQLNV</sequence>
<reference evidence="1" key="1">
    <citation type="submission" date="2021-08" db="EMBL/GenBank/DDBJ databases">
        <title>The first chromosome-level gecko genome reveals the dynamic sex chromosomes of Neotropical dwarf geckos (Sphaerodactylidae: Sphaerodactylus).</title>
        <authorList>
            <person name="Pinto B.J."/>
            <person name="Keating S.E."/>
            <person name="Gamble T."/>
        </authorList>
    </citation>
    <scope>NUCLEOTIDE SEQUENCE</scope>
    <source>
        <strain evidence="1">TG3544</strain>
    </source>
</reference>